<dbReference type="PROSITE" id="PS50011">
    <property type="entry name" value="PROTEIN_KINASE_DOM"/>
    <property type="match status" value="1"/>
</dbReference>
<dbReference type="KEGG" id="dosa:Os11g0102900"/>
<dbReference type="EMBL" id="AP008217">
    <property type="protein sequence ID" value="BAF27365.2"/>
    <property type="molecule type" value="Genomic_DNA"/>
</dbReference>
<sequence>KKNKISGIEYLHTGCSPTIIHRDLKSSNILLDKNMRAKVADFGLSKPVVDGSHVSSIVRGTVGYLDPE</sequence>
<feature type="domain" description="Protein kinase" evidence="6">
    <location>
        <begin position="1"/>
        <end position="68"/>
    </location>
</feature>
<protein>
    <submittedName>
        <fullName evidence="7">Os11g0102900 protein</fullName>
    </submittedName>
</protein>
<evidence type="ECO:0000256" key="1">
    <source>
        <dbReference type="ARBA" id="ARBA00004370"/>
    </source>
</evidence>
<dbReference type="PROSITE" id="PS00108">
    <property type="entry name" value="PROTEIN_KINASE_ST"/>
    <property type="match status" value="1"/>
</dbReference>
<evidence type="ECO:0000313" key="7">
    <source>
        <dbReference type="EMBL" id="BAF27365.2"/>
    </source>
</evidence>
<dbReference type="Pfam" id="PF00069">
    <property type="entry name" value="Pkinase"/>
    <property type="match status" value="1"/>
</dbReference>
<reference evidence="7 8" key="1">
    <citation type="journal article" date="2005" name="Nature">
        <title>The map-based sequence of the rice genome.</title>
        <authorList>
            <consortium name="International rice genome sequencing project (IRGSP)"/>
            <person name="Matsumoto T."/>
            <person name="Wu J."/>
            <person name="Kanamori H."/>
            <person name="Katayose Y."/>
            <person name="Fujisawa M."/>
            <person name="Namiki N."/>
            <person name="Mizuno H."/>
            <person name="Yamamoto K."/>
            <person name="Antonio B.A."/>
            <person name="Baba T."/>
            <person name="Sakata K."/>
            <person name="Nagamura Y."/>
            <person name="Aoki H."/>
            <person name="Arikawa K."/>
            <person name="Arita K."/>
            <person name="Bito T."/>
            <person name="Chiden Y."/>
            <person name="Fujitsuka N."/>
            <person name="Fukunaka R."/>
            <person name="Hamada M."/>
            <person name="Harada C."/>
            <person name="Hayashi A."/>
            <person name="Hijishita S."/>
            <person name="Honda M."/>
            <person name="Hosokawa S."/>
            <person name="Ichikawa Y."/>
            <person name="Idonuma A."/>
            <person name="Iijima M."/>
            <person name="Ikeda M."/>
            <person name="Ikeno M."/>
            <person name="Ito K."/>
            <person name="Ito S."/>
            <person name="Ito T."/>
            <person name="Ito Y."/>
            <person name="Ito Y."/>
            <person name="Iwabuchi A."/>
            <person name="Kamiya K."/>
            <person name="Karasawa W."/>
            <person name="Kurita K."/>
            <person name="Katagiri S."/>
            <person name="Kikuta A."/>
            <person name="Kobayashi H."/>
            <person name="Kobayashi N."/>
            <person name="Machita K."/>
            <person name="Maehara T."/>
            <person name="Masukawa M."/>
            <person name="Mizubayashi T."/>
            <person name="Mukai Y."/>
            <person name="Nagasaki H."/>
            <person name="Nagata Y."/>
            <person name="Naito S."/>
            <person name="Nakashima M."/>
            <person name="Nakama Y."/>
            <person name="Nakamichi Y."/>
            <person name="Nakamura M."/>
            <person name="Meguro A."/>
            <person name="Negishi M."/>
            <person name="Ohta I."/>
            <person name="Ohta T."/>
            <person name="Okamoto M."/>
            <person name="Ono N."/>
            <person name="Saji S."/>
            <person name="Sakaguchi M."/>
            <person name="Sakai K."/>
            <person name="Shibata M."/>
            <person name="Shimokawa T."/>
            <person name="Song J."/>
            <person name="Takazaki Y."/>
            <person name="Terasawa K."/>
            <person name="Tsugane M."/>
            <person name="Tsuji K."/>
            <person name="Ueda S."/>
            <person name="Waki K."/>
            <person name="Yamagata H."/>
            <person name="Yamamoto M."/>
            <person name="Yamamoto S."/>
            <person name="Yamane H."/>
            <person name="Yoshiki S."/>
            <person name="Yoshihara R."/>
            <person name="Yukawa K."/>
            <person name="Zhong H."/>
            <person name="Yano M."/>
            <person name="Yuan Q."/>
            <person name="Ouyang S."/>
            <person name="Liu J."/>
            <person name="Jones K.M."/>
            <person name="Gansberger K."/>
            <person name="Moffat K."/>
            <person name="Hill J."/>
            <person name="Bera J."/>
            <person name="Fadrosh D."/>
            <person name="Jin S."/>
            <person name="Johri S."/>
            <person name="Kim M."/>
            <person name="Overton L."/>
            <person name="Reardon M."/>
            <person name="Tsitrin T."/>
            <person name="Vuong H."/>
            <person name="Weaver B."/>
            <person name="Ciecko A."/>
            <person name="Tallon L."/>
            <person name="Jackson J."/>
            <person name="Pai G."/>
            <person name="Aken S.V."/>
            <person name="Utterback T."/>
            <person name="Reidmuller S."/>
            <person name="Feldblyum T."/>
            <person name="Hsiao J."/>
            <person name="Zismann V."/>
            <person name="Iobst S."/>
            <person name="de Vazeille A.R."/>
            <person name="Buell C.R."/>
            <person name="Ying K."/>
            <person name="Li Y."/>
            <person name="Lu T."/>
            <person name="Huang Y."/>
            <person name="Zhao Q."/>
            <person name="Feng Q."/>
            <person name="Zhang L."/>
            <person name="Zhu J."/>
            <person name="Weng Q."/>
            <person name="Mu J."/>
            <person name="Lu Y."/>
            <person name="Fan D."/>
            <person name="Liu Y."/>
            <person name="Guan J."/>
            <person name="Zhang Y."/>
            <person name="Yu S."/>
            <person name="Liu X."/>
            <person name="Zhang Y."/>
            <person name="Hong G."/>
            <person name="Han B."/>
            <person name="Choisne N."/>
            <person name="Demange N."/>
            <person name="Orjeda G."/>
            <person name="Samain S."/>
            <person name="Cattolico L."/>
            <person name="Pelletier E."/>
            <person name="Couloux A."/>
            <person name="Segurens B."/>
            <person name="Wincker P."/>
            <person name="D'Hont A."/>
            <person name="Scarpelli C."/>
            <person name="Weissenbach J."/>
            <person name="Salanoubat M."/>
            <person name="Quetier F."/>
            <person name="Yu Y."/>
            <person name="Kim H.R."/>
            <person name="Rambo T."/>
            <person name="Currie J."/>
            <person name="Collura K."/>
            <person name="Luo M."/>
            <person name="Yang T."/>
            <person name="Ammiraju J.S.S."/>
            <person name="Engler F."/>
            <person name="Soderlund C."/>
            <person name="Wing R.A."/>
            <person name="Palmer L.E."/>
            <person name="de la Bastide M."/>
            <person name="Spiegel L."/>
            <person name="Nascimento L."/>
            <person name="Zutavern T."/>
            <person name="O'Shaughnessy A."/>
            <person name="Dike S."/>
            <person name="Dedhia N."/>
            <person name="Preston R."/>
            <person name="Balija V."/>
            <person name="McCombie W.R."/>
            <person name="Chow T."/>
            <person name="Chen H."/>
            <person name="Chung M."/>
            <person name="Chen C."/>
            <person name="Shaw J."/>
            <person name="Wu H."/>
            <person name="Hsiao K."/>
            <person name="Chao Y."/>
            <person name="Chu M."/>
            <person name="Cheng C."/>
            <person name="Hour A."/>
            <person name="Lee P."/>
            <person name="Lin S."/>
            <person name="Lin Y."/>
            <person name="Liou J."/>
            <person name="Liu S."/>
            <person name="Hsing Y."/>
            <person name="Raghuvanshi S."/>
            <person name="Mohanty A."/>
            <person name="Bharti A.K."/>
            <person name="Gaur A."/>
            <person name="Gupta V."/>
            <person name="Kumar D."/>
            <person name="Ravi V."/>
            <person name="Vij S."/>
            <person name="Kapur A."/>
            <person name="Khurana P."/>
            <person name="Khurana P."/>
            <person name="Khurana J.P."/>
            <person name="Tyagi A.K."/>
            <person name="Gaikwad K."/>
            <person name="Singh A."/>
            <person name="Dalal V."/>
            <person name="Srivastava S."/>
            <person name="Dixit A."/>
            <person name="Pal A.K."/>
            <person name="Ghazi I.A."/>
            <person name="Yadav M."/>
            <person name="Pandit A."/>
            <person name="Bhargava A."/>
            <person name="Sureshbabu K."/>
            <person name="Batra K."/>
            <person name="Sharma T.R."/>
            <person name="Mohapatra T."/>
            <person name="Singh N.K."/>
            <person name="Messing J."/>
            <person name="Nelson A.B."/>
            <person name="Fuks G."/>
            <person name="Kavchok S."/>
            <person name="Keizer G."/>
            <person name="Linton E."/>
            <person name="Llaca V."/>
            <person name="Song R."/>
            <person name="Tanyolac B."/>
            <person name="Young S."/>
            <person name="Ho-Il K."/>
            <person name="Hahn J.H."/>
            <person name="Sangsakoo G."/>
            <person name="Vanavichit A."/>
            <person name="de Mattos Luiz.A.T."/>
            <person name="Zimmer P.D."/>
            <person name="Malone G."/>
            <person name="Dellagostin O."/>
            <person name="de Oliveira A.C."/>
            <person name="Bevan M."/>
            <person name="Bancroft I."/>
            <person name="Minx P."/>
            <person name="Cordum H."/>
            <person name="Wilson R."/>
            <person name="Cheng Z."/>
            <person name="Jin W."/>
            <person name="Jiang J."/>
            <person name="Leong S.A."/>
            <person name="Iwama H."/>
            <person name="Gojobori T."/>
            <person name="Itoh T."/>
            <person name="Niimura Y."/>
            <person name="Fujii Y."/>
            <person name="Habara T."/>
            <person name="Sakai H."/>
            <person name="Sato Y."/>
            <person name="Wilson G."/>
            <person name="Kumar K."/>
            <person name="McCouch S."/>
            <person name="Juretic N."/>
            <person name="Hoen D."/>
            <person name="Wright S."/>
            <person name="Bruskiewich R."/>
            <person name="Bureau T."/>
            <person name="Miyao A."/>
            <person name="Hirochika H."/>
            <person name="Nishikawa T."/>
            <person name="Kadowaki K."/>
            <person name="Sugiura M."/>
            <person name="Burr B."/>
            <person name="Sasaki T."/>
        </authorList>
    </citation>
    <scope>NUCLEOTIDE SEQUENCE [LARGE SCALE GENOMIC DNA]</scope>
    <source>
        <strain evidence="8">cv. Nipponbare</strain>
    </source>
</reference>
<name>Q0IVA0_ORYSJ</name>
<dbReference type="Gene3D" id="1.10.510.10">
    <property type="entry name" value="Transferase(Phosphotransferase) domain 1"/>
    <property type="match status" value="1"/>
</dbReference>
<accession>Q0IVA0</accession>
<keyword evidence="2" id="KW-0732">Signal</keyword>
<dbReference type="InterPro" id="IPR000719">
    <property type="entry name" value="Prot_kinase_dom"/>
</dbReference>
<dbReference type="GO" id="GO:0016020">
    <property type="term" value="C:membrane"/>
    <property type="evidence" value="ECO:0007669"/>
    <property type="project" value="UniProtKB-SubCell"/>
</dbReference>
<dbReference type="InterPro" id="IPR011009">
    <property type="entry name" value="Kinase-like_dom_sf"/>
</dbReference>
<evidence type="ECO:0000256" key="2">
    <source>
        <dbReference type="ARBA" id="ARBA00022729"/>
    </source>
</evidence>
<dbReference type="AlphaFoldDB" id="Q0IVA0"/>
<dbReference type="SUPFAM" id="SSF56112">
    <property type="entry name" value="Protein kinase-like (PK-like)"/>
    <property type="match status" value="1"/>
</dbReference>
<keyword evidence="5" id="KW-0325">Glycoprotein</keyword>
<reference evidence="8" key="2">
    <citation type="journal article" date="2008" name="Nucleic Acids Res.">
        <title>The rice annotation project database (RAP-DB): 2008 update.</title>
        <authorList>
            <consortium name="The rice annotation project (RAP)"/>
        </authorList>
    </citation>
    <scope>GENOME REANNOTATION</scope>
    <source>
        <strain evidence="8">cv. Nipponbare</strain>
    </source>
</reference>
<evidence type="ECO:0000256" key="3">
    <source>
        <dbReference type="ARBA" id="ARBA00022737"/>
    </source>
</evidence>
<keyword evidence="3" id="KW-0677">Repeat</keyword>
<evidence type="ECO:0000256" key="5">
    <source>
        <dbReference type="ARBA" id="ARBA00023180"/>
    </source>
</evidence>
<gene>
    <name evidence="7" type="ordered locus">Os11g0102900</name>
</gene>
<evidence type="ECO:0000256" key="4">
    <source>
        <dbReference type="ARBA" id="ARBA00023136"/>
    </source>
</evidence>
<dbReference type="PANTHER" id="PTHR45974:SF266">
    <property type="entry name" value="LEUCINE-RICH REPEAT RECEPTOR PROTEIN KINASE HPCA1"/>
    <property type="match status" value="1"/>
</dbReference>
<feature type="non-terminal residue" evidence="7">
    <location>
        <position position="1"/>
    </location>
</feature>
<dbReference type="InterPro" id="IPR008271">
    <property type="entry name" value="Ser/Thr_kinase_AS"/>
</dbReference>
<dbReference type="Proteomes" id="UP000000763">
    <property type="component" value="Chromosome 11"/>
</dbReference>
<dbReference type="GO" id="GO:0004672">
    <property type="term" value="F:protein kinase activity"/>
    <property type="evidence" value="ECO:0007669"/>
    <property type="project" value="InterPro"/>
</dbReference>
<dbReference type="PANTHER" id="PTHR45974">
    <property type="entry name" value="RECEPTOR-LIKE PROTEIN 55"/>
    <property type="match status" value="1"/>
</dbReference>
<organism evidence="7 8">
    <name type="scientific">Oryza sativa subsp. japonica</name>
    <name type="common">Rice</name>
    <dbReference type="NCBI Taxonomy" id="39947"/>
    <lineage>
        <taxon>Eukaryota</taxon>
        <taxon>Viridiplantae</taxon>
        <taxon>Streptophyta</taxon>
        <taxon>Embryophyta</taxon>
        <taxon>Tracheophyta</taxon>
        <taxon>Spermatophyta</taxon>
        <taxon>Magnoliopsida</taxon>
        <taxon>Liliopsida</taxon>
        <taxon>Poales</taxon>
        <taxon>Poaceae</taxon>
        <taxon>BOP clade</taxon>
        <taxon>Oryzoideae</taxon>
        <taxon>Oryzeae</taxon>
        <taxon>Oryzinae</taxon>
        <taxon>Oryza</taxon>
        <taxon>Oryza sativa</taxon>
    </lineage>
</organism>
<proteinExistence type="predicted"/>
<comment type="subcellular location">
    <subcellularLocation>
        <location evidence="1">Membrane</location>
    </subcellularLocation>
</comment>
<dbReference type="GO" id="GO:0005524">
    <property type="term" value="F:ATP binding"/>
    <property type="evidence" value="ECO:0007669"/>
    <property type="project" value="InterPro"/>
</dbReference>
<evidence type="ECO:0000259" key="6">
    <source>
        <dbReference type="PROSITE" id="PS50011"/>
    </source>
</evidence>
<evidence type="ECO:0000313" key="8">
    <source>
        <dbReference type="Proteomes" id="UP000000763"/>
    </source>
</evidence>
<keyword evidence="4" id="KW-0472">Membrane</keyword>